<reference evidence="2 3" key="1">
    <citation type="journal article" date="2016" name="Nat. Commun.">
        <title>Thousands of microbial genomes shed light on interconnected biogeochemical processes in an aquifer system.</title>
        <authorList>
            <person name="Anantharaman K."/>
            <person name="Brown C.T."/>
            <person name="Hug L.A."/>
            <person name="Sharon I."/>
            <person name="Castelle C.J."/>
            <person name="Probst A.J."/>
            <person name="Thomas B.C."/>
            <person name="Singh A."/>
            <person name="Wilkins M.J."/>
            <person name="Karaoz U."/>
            <person name="Brodie E.L."/>
            <person name="Williams K.H."/>
            <person name="Hubbard S.S."/>
            <person name="Banfield J.F."/>
        </authorList>
    </citation>
    <scope>NUCLEOTIDE SEQUENCE [LARGE SCALE GENOMIC DNA]</scope>
</reference>
<dbReference type="AlphaFoldDB" id="A0A1F7X2G9"/>
<feature type="domain" description="HNH nuclease" evidence="1">
    <location>
        <begin position="4"/>
        <end position="74"/>
    </location>
</feature>
<proteinExistence type="predicted"/>
<comment type="caution">
    <text evidence="2">The sequence shown here is derived from an EMBL/GenBank/DDBJ whole genome shotgun (WGS) entry which is preliminary data.</text>
</comment>
<accession>A0A1F7X2G9</accession>
<dbReference type="Gene3D" id="1.10.30.50">
    <property type="match status" value="1"/>
</dbReference>
<evidence type="ECO:0000313" key="2">
    <source>
        <dbReference type="EMBL" id="OGM09073.1"/>
    </source>
</evidence>
<evidence type="ECO:0000313" key="3">
    <source>
        <dbReference type="Proteomes" id="UP000176939"/>
    </source>
</evidence>
<name>A0A1F7X2G9_9BACT</name>
<organism evidence="2 3">
    <name type="scientific">Candidatus Woesebacteria bacterium RBG_13_36_22</name>
    <dbReference type="NCBI Taxonomy" id="1802478"/>
    <lineage>
        <taxon>Bacteria</taxon>
        <taxon>Candidatus Woeseibacteriota</taxon>
    </lineage>
</organism>
<sequence length="127" mass="14996">MTKAERQKVYDKFGGRCAYCGQIITPRQMQVDHINPKLLSHWLKSDIMREELKTDITDINAIENLNPSCRLCNNFKTFMTLEEFRIQLSKQVSRIKSTQFDRALKFGQITLTPKPIMFYYEVINDKE</sequence>
<dbReference type="EMBL" id="MGFQ01000027">
    <property type="protein sequence ID" value="OGM09073.1"/>
    <property type="molecule type" value="Genomic_DNA"/>
</dbReference>
<dbReference type="InterPro" id="IPR003615">
    <property type="entry name" value="HNH_nuc"/>
</dbReference>
<dbReference type="SMART" id="SM00507">
    <property type="entry name" value="HNHc"/>
    <property type="match status" value="1"/>
</dbReference>
<dbReference type="CDD" id="cd00085">
    <property type="entry name" value="HNHc"/>
    <property type="match status" value="1"/>
</dbReference>
<dbReference type="Proteomes" id="UP000176939">
    <property type="component" value="Unassembled WGS sequence"/>
</dbReference>
<gene>
    <name evidence="2" type="ORF">A2Z67_03760</name>
</gene>
<evidence type="ECO:0000259" key="1">
    <source>
        <dbReference type="SMART" id="SM00507"/>
    </source>
</evidence>
<protein>
    <recommendedName>
        <fullName evidence="1">HNH nuclease domain-containing protein</fullName>
    </recommendedName>
</protein>